<protein>
    <submittedName>
        <fullName evidence="15">Uncharacterized protein</fullName>
    </submittedName>
</protein>
<dbReference type="GO" id="GO:0031124">
    <property type="term" value="P:mRNA 3'-end processing"/>
    <property type="evidence" value="ECO:0007669"/>
    <property type="project" value="InterPro"/>
</dbReference>
<dbReference type="SUPFAM" id="SSF63411">
    <property type="entry name" value="LuxS/MPP-like metallohydrolase"/>
    <property type="match status" value="4"/>
</dbReference>
<dbReference type="GO" id="GO:0005849">
    <property type="term" value="C:mRNA cleavage factor complex"/>
    <property type="evidence" value="ECO:0007669"/>
    <property type="project" value="InterPro"/>
</dbReference>
<dbReference type="PROSITE" id="PS50118">
    <property type="entry name" value="HMG_BOX_2"/>
    <property type="match status" value="1"/>
</dbReference>
<evidence type="ECO:0000256" key="5">
    <source>
        <dbReference type="ARBA" id="ARBA00022741"/>
    </source>
</evidence>
<gene>
    <name evidence="15" type="ORF">UA08_04855</name>
</gene>
<dbReference type="GO" id="GO:0010468">
    <property type="term" value="P:regulation of gene expression"/>
    <property type="evidence" value="ECO:0007669"/>
    <property type="project" value="UniProtKB-ARBA"/>
</dbReference>
<dbReference type="Pfam" id="PF13869">
    <property type="entry name" value="NUDIX_2"/>
    <property type="match status" value="1"/>
</dbReference>
<dbReference type="SUPFAM" id="SSF47095">
    <property type="entry name" value="HMG-box"/>
    <property type="match status" value="1"/>
</dbReference>
<keyword evidence="5" id="KW-0547">Nucleotide-binding</keyword>
<keyword evidence="4" id="KW-0479">Metal-binding</keyword>
<dbReference type="Gene3D" id="1.10.10.10">
    <property type="entry name" value="Winged helix-like DNA-binding domain superfamily/Winged helix DNA-binding domain"/>
    <property type="match status" value="1"/>
</dbReference>
<evidence type="ECO:0000256" key="10">
    <source>
        <dbReference type="ARBA" id="ARBA00023049"/>
    </source>
</evidence>
<dbReference type="InterPro" id="IPR011765">
    <property type="entry name" value="Pept_M16_N"/>
</dbReference>
<feature type="DNA-binding region" description="HMG box" evidence="11">
    <location>
        <begin position="3333"/>
        <end position="3413"/>
    </location>
</feature>
<dbReference type="SUPFAM" id="SSF52540">
    <property type="entry name" value="P-loop containing nucleoside triphosphate hydrolases"/>
    <property type="match status" value="1"/>
</dbReference>
<dbReference type="InterPro" id="IPR050626">
    <property type="entry name" value="Peptidase_M16"/>
</dbReference>
<dbReference type="InterPro" id="IPR029058">
    <property type="entry name" value="AB_hydrolase_fold"/>
</dbReference>
<dbReference type="RefSeq" id="XP_020119995.1">
    <property type="nucleotide sequence ID" value="XM_020267169.1"/>
</dbReference>
<feature type="compositionally biased region" description="Polar residues" evidence="12">
    <location>
        <begin position="3259"/>
        <end position="3275"/>
    </location>
</feature>
<feature type="region of interest" description="Disordered" evidence="12">
    <location>
        <begin position="2448"/>
        <end position="2524"/>
    </location>
</feature>
<dbReference type="InterPro" id="IPR011249">
    <property type="entry name" value="Metalloenz_LuxS/M16"/>
</dbReference>
<dbReference type="FunFam" id="3.40.50.300:FF:001227">
    <property type="entry name" value="Dephospho-CoA kinase CAB5"/>
    <property type="match status" value="1"/>
</dbReference>
<dbReference type="GO" id="GO:0004222">
    <property type="term" value="F:metalloendopeptidase activity"/>
    <property type="evidence" value="ECO:0007669"/>
    <property type="project" value="TreeGrafter"/>
</dbReference>
<dbReference type="InterPro" id="IPR016706">
    <property type="entry name" value="Cleav_polyA_spec_factor_su5"/>
</dbReference>
<dbReference type="InterPro" id="IPR007863">
    <property type="entry name" value="Peptidase_M16_C"/>
</dbReference>
<proteinExistence type="inferred from homology"/>
<dbReference type="PANTHER" id="PTHR43690">
    <property type="entry name" value="NARDILYSIN"/>
    <property type="match status" value="1"/>
</dbReference>
<dbReference type="SUPFAM" id="SSF46689">
    <property type="entry name" value="Homeodomain-like"/>
    <property type="match status" value="1"/>
</dbReference>
<dbReference type="Pfam" id="PF01121">
    <property type="entry name" value="CoaE"/>
    <property type="match status" value="1"/>
</dbReference>
<dbReference type="CDD" id="cd18871">
    <property type="entry name" value="NUDIX_Cfim25_Nudt21"/>
    <property type="match status" value="1"/>
</dbReference>
<dbReference type="Pfam" id="PF03893">
    <property type="entry name" value="Lipase3_N"/>
    <property type="match status" value="1"/>
</dbReference>
<dbReference type="FunFam" id="1.10.10.10:FF:000064">
    <property type="entry name" value="Lysine-specific histone demethylase 1A"/>
    <property type="match status" value="1"/>
</dbReference>
<dbReference type="FunFam" id="3.90.79.10:FF:000005">
    <property type="entry name" value="Cleavage and polyadenylation specificity factor subunit 5"/>
    <property type="match status" value="1"/>
</dbReference>
<feature type="domain" description="HMG box" evidence="13">
    <location>
        <begin position="3333"/>
        <end position="3413"/>
    </location>
</feature>
<dbReference type="FunFam" id="3.30.830.10:FF:000005">
    <property type="entry name" value="nardilysin isoform X1"/>
    <property type="match status" value="1"/>
</dbReference>
<dbReference type="Proteomes" id="UP000214365">
    <property type="component" value="Unassembled WGS sequence"/>
</dbReference>
<dbReference type="HAMAP" id="MF_00376">
    <property type="entry name" value="Dephospho_CoA_kinase"/>
    <property type="match status" value="1"/>
</dbReference>
<dbReference type="GO" id="GO:0003677">
    <property type="term" value="F:DNA binding"/>
    <property type="evidence" value="ECO:0007669"/>
    <property type="project" value="UniProtKB-UniRule"/>
</dbReference>
<dbReference type="STRING" id="1441469.A0A225ANC8"/>
<dbReference type="InterPro" id="IPR027417">
    <property type="entry name" value="P-loop_NTPase"/>
</dbReference>
<dbReference type="SUPFAM" id="SSF54373">
    <property type="entry name" value="FAD-linked reductases, C-terminal domain"/>
    <property type="match status" value="1"/>
</dbReference>
<keyword evidence="6" id="KW-0378">Hydrolase</keyword>
<dbReference type="Pfam" id="PF00675">
    <property type="entry name" value="Peptidase_M16"/>
    <property type="match status" value="1"/>
</dbReference>
<dbReference type="InterPro" id="IPR002937">
    <property type="entry name" value="Amino_oxidase"/>
</dbReference>
<feature type="region of interest" description="Disordered" evidence="12">
    <location>
        <begin position="3246"/>
        <end position="3306"/>
    </location>
</feature>
<dbReference type="Pfam" id="PF01593">
    <property type="entry name" value="Amino_oxidase"/>
    <property type="match status" value="1"/>
</dbReference>
<dbReference type="InterPro" id="IPR032632">
    <property type="entry name" value="Peptidase_M16_M"/>
</dbReference>
<dbReference type="FunFam" id="3.30.830.10:FF:000003">
    <property type="entry name" value="Insulin-degrading enzyme"/>
    <property type="match status" value="1"/>
</dbReference>
<dbReference type="Gene3D" id="1.10.30.10">
    <property type="entry name" value="High mobility group box domain"/>
    <property type="match status" value="1"/>
</dbReference>
<dbReference type="InterPro" id="IPR002921">
    <property type="entry name" value="Fungal_lipase-type"/>
</dbReference>
<dbReference type="InterPro" id="IPR005592">
    <property type="entry name" value="Mono/diacylglycerol_lipase_N"/>
</dbReference>
<dbReference type="InterPro" id="IPR009057">
    <property type="entry name" value="Homeodomain-like_sf"/>
</dbReference>
<dbReference type="GO" id="GO:0046872">
    <property type="term" value="F:metal ion binding"/>
    <property type="evidence" value="ECO:0007669"/>
    <property type="project" value="UniProtKB-KW"/>
</dbReference>
<evidence type="ECO:0000256" key="1">
    <source>
        <dbReference type="ARBA" id="ARBA00005995"/>
    </source>
</evidence>
<dbReference type="GeneID" id="31004610"/>
<evidence type="ECO:0000256" key="8">
    <source>
        <dbReference type="ARBA" id="ARBA00022840"/>
    </source>
</evidence>
<dbReference type="InterPro" id="IPR009071">
    <property type="entry name" value="HMG_box_dom"/>
</dbReference>
<feature type="domain" description="SWIRM" evidence="14">
    <location>
        <begin position="2549"/>
        <end position="2644"/>
    </location>
</feature>
<sequence length="3444" mass="385355">MSGVTHVTDRLEKPELDDRSYRVIKLANQLEALLVHDKDTDKASASANVNVGNFSDDDSMPGMAHAVEHLLFMGTEKYPIENAYNQYLAAHSGSSNAYTGAIETNYFFEVAATGESKADAANEADASNGTETSPLYGALDRFAQFFIAPLFLESTLDRELKAVDSENKKNLQSDVWRLMQLNKSLSNPQHPYHHFSTGNLQTLRDDPQKRGIEVRSKFIEFHKQHYSANRMKLVVLGRESLDQLENWVVELFSEVQDKNLAQNRWDHVQPFSADQLCTQVFAKPVMDSRSLDIYFPFLDEEDLYETLPSRYISHLIGHEGPGSILSYIKAKGWANGLSAGAMPVCPGSAFFTISVRLTEDGLTHYREVVKTIFQYIAMIKEQAPEQWIFDEMKNLAEVDFRFKQKSPASRFTSRLSSVMQKPLPREWLLSGNSLLRKFDAGLVTKALSYLRSDNFRLMIVAQNFPGDWDAKEKWYGTEYKEEKIPQDFLKEIGDALASSPSERIQDLHMPHKNEFIPTRLSVEKKEVSQPANTPKLIRLDDHVRVWYKKDDRFWVPKATVHITLRNSLVWATPANHVKAKLYCELVRDALVEYSYDAELAGLDYNLSASIFGLDVSVGGYNDKMSVLLEKVVTTMRDLVVLPERFKIIKERLTRAYRNAEYQQPYYQVGDMTRYLTAEKTWINEQYAAELEHIQADDVAAFFPQLLQQNHIEVLAHGNLYKEDALKMTDIVEDIVRSRPLPQSQWHVRRNIIFPPGSNYVYERQLKDPQNVNNCIEYYLFVGRITDDVLRAKLLLLAQMTEEPAFDQLRSKEQLGYVVWSGARYSATTIGYRVIIQSERTAQYLESRIDSFLSQFAQTLEDMTEEEFESHKRSIINKRLEKLKNLGSETARFWTHIGSEYFNFLQHEIDASTVRTLTKSDLIAFYRQYIDPASDTRAKISIHLNAQSADTDDLPVDTSKTAEGIEALHIQQTSSKDEVEAVKAVQKPVYITNVPQFKARLPVSPGPSPVMDLSEFGDFDSKLDRLSGACSLVLLDGALINLILTKSRGGQALLLQQLRTNISVLLDCPTYCLDIRIYIENTFSLLKEHPSIMSTVTATAMQSSKPPIIPKSFDAKQPQTIRLYPLSNYTFGTKENQPEEDPSVLARLKRLEEHYDLHGMRRTCEGVLVCHEHNHPHVLMLQIANAFFKLPGDYLHHDDDEITGFKTRLNERLAPVGSQFSGEGVNEDWEVGDTLAQWWRPNFETFMYPFLPGHVTRPKECKKLYLIQLPKKKVLSVPKNMKLLAVPLFELYDNTARYGPQLSAIPHLLSRYNFEFVDENDNVVAVTPGTPHSGMDEFKTKILAGGAEGEDTGMEDVQGGGGGGAAGGDVNQSEIKQDDEQISGRELVQSLVWVILLAGLASRDVSQHVLDDLNLFEQYSAAAYCDANDNATKGTEIACVAGNCPLVQQADATSVYSFSDTGVGDVTGLLALDHTNKLIVLAFRGSRSIQNWITNLDFKFTNASSLCDNCEVHDGFLDSWQSVSDTLTSKLSATVSGNPGYKIVFTGHSLGAALATVAAVQLRNAGNNIDLYTYGSPRVGNLDFATFLTSQPNGVNYRVTHTDDPVPKLPLRSMGFSHPSPEYWITAGTDEAVTASAITVVAGIDSKGGNDGTDAGLDVDAHLWYFNKISSSTTNPLLKREILVLVLVLIIHDPHGNKYSELRFGLRAVAAGLDGTRPPCRMALRSVVSVAVKPPSRRLRTAVLALLLLLTFYWVATTTALPSARPRTRKGAIHSDARSPQLEAVLQAPVPAPTNMRSHIEKDLVVASMVGDNTSWLTDSLPDWHKSIYVVDDDTAELTVANNKGRESMVYLTYIIDNYDRLPDYMLFIHSQRYQWHNDDPYYDGVPMIRRFQLPYLEKIGYVNLRCAWVLGCPDEIHPMTDNDHDAVHAGPYYMNGFKELFPGVKVPDTVGVSCCAQFGVARWKIRERPKSDYERYKRWLLGTDLDDAMSGRIMEYSWHTTGKSTVSALLASPPHNLPIIDADILARKVVEPGTAGYKAIVNYFGPSTPELLLPADAEGKRALNRPALGRRVFGDSEERKRDRTILNRIVHPAVRWEVYKSLLYYYLRGYWAVVLDVPLLFESGMDVICGTVVVVAVQDPTVQMARLRQRDPHLSAEDAENRVKSQGDVQGKVKKALYRNKKASEQDTDKGSRGVIVWNDGDKDALAKEVDRAVLTIQDNSPRWWSWILLIAPPVGVAAAVWNMAANFSSQRSWDQKVKREKASHDEQTAYLPSSHACLQAYAARLDSTTPTTAHRLDAWWLEESSHSNDTPGQILANCAVYPVSKLKKAPAMHPYTPYNSAGMSPAPIFSTSSSTQAGNKSSRMNTGAAKSLTFKHYTFTPASQQHQMPPSKRRRVIEPSDVSTASFPPTGSHLDTAQDGVNSFYHLDFAKPLHQNVVSQNAALDTAGSFSTQSTSERSSRGDLDSDFTSRNTPNTSVSNTSPWPQIKADSPAAMSTAPAPTTASDSQVAHPPKQLNETEVDAPNYEEFKPRSSIPSGIPGPVYAQQCITAAYASRLNPFALHKREQKALQHHLCHLHVTTYLNIRNGILRLWTRNPMISVTREEALGCARDFRWMGLADFAYEWLVRNGYVNFGCVEVPQAPISPKKGRRKDDGPVIVIVGAGVAGLACARQLEGLYQQYRDKVTSFKVIVLEGRRRIGGRIYSHPLKSHKNASLPKGLRPTAEMGAQIIVGFDRGNPLDPIIRSQLALRYHLLRDISTIYDIDGSAVDEMQDAMDERLYNDVLDRSGNYRHKTVIQHTAEGDREMMNHGRDIPIDDGVTIHQYEEARAAGTHHLLLPAARFRRGIGHHASRILPPSDLDPDEELPAAMECQSMGWKLRNGVSPQADLQLDQVAKASPRQTLGAVMDEGVRQYQAMLPLTPKDMRLLNWHYANLEYANATNLGKLSLSGWDQDMGNEFEGEHSQVIGGYQQLPRGLWAYPTKLDVRTNETVVNITYDATGEAKNRKTIVHTKNGPISADHVVYTGSLGTLKHRTVGFTPSLPEWKMNAIDRLGFGVLNKVVLVFDHPFWDTGRDMFGLLREAEVPGSMTQADYAKNRGRFYLFWNCVKTSGVPMLIALMAGDAAHQAEEMADKDIVTEVISELRNVFKSETVPDPLETIITRWKADKFTRGTYSYVAADALPGDYDLVAQAVGNLHFAGEATCGTHPATVHGAYLSGLRAAGEIMEKILGPIAVPSPLVPPSSKGNNGFASNPLRYWNSSTTPTKQNSTPKAKTSNKKKAPGVTAHTTTTTTKAEQEQEQEPQHPQLHLYNQALETHLHATIGPAPPAKPAKIALNPFLTFQKDYWIRAKQQCEANKRQATNNPEAKAARDEVRAVLGQMWREAEEEVKRPYHEQMAVNRQTNDNMAKAWAEAVREYERKREEAVRGFPAFEAWLSSMDRSV</sequence>
<evidence type="ECO:0000256" key="2">
    <source>
        <dbReference type="ARBA" id="ARBA00007261"/>
    </source>
</evidence>
<dbReference type="Pfam" id="PF04433">
    <property type="entry name" value="SWIRM"/>
    <property type="match status" value="1"/>
</dbReference>
<dbReference type="Gene3D" id="3.40.50.300">
    <property type="entry name" value="P-loop containing nucleotide triphosphate hydrolases"/>
    <property type="match status" value="1"/>
</dbReference>
<name>A0A225ANC8_TALAT</name>
<dbReference type="FunFam" id="3.50.50.60:FF:000249">
    <property type="entry name" value="Lysine-specific histone demethylase Aof2"/>
    <property type="match status" value="1"/>
</dbReference>
<dbReference type="InterPro" id="IPR036910">
    <property type="entry name" value="HMG_box_dom_sf"/>
</dbReference>
<dbReference type="NCBIfam" id="TIGR00152">
    <property type="entry name" value="dephospho-CoA kinase"/>
    <property type="match status" value="1"/>
</dbReference>
<keyword evidence="7" id="KW-0862">Zinc</keyword>
<keyword evidence="8" id="KW-0067">ATP-binding</keyword>
<feature type="compositionally biased region" description="Polar residues" evidence="12">
    <location>
        <begin position="2402"/>
        <end position="2416"/>
    </location>
</feature>
<dbReference type="InterPro" id="IPR036388">
    <property type="entry name" value="WH-like_DNA-bd_sf"/>
</dbReference>
<keyword evidence="3" id="KW-0645">Protease</keyword>
<dbReference type="Pfam" id="PF16187">
    <property type="entry name" value="Peptidase_M16_M"/>
    <property type="match status" value="1"/>
</dbReference>
<dbReference type="GO" id="GO:0016491">
    <property type="term" value="F:oxidoreductase activity"/>
    <property type="evidence" value="ECO:0007669"/>
    <property type="project" value="UniProtKB-KW"/>
</dbReference>
<evidence type="ECO:0000256" key="9">
    <source>
        <dbReference type="ARBA" id="ARBA00023002"/>
    </source>
</evidence>
<keyword evidence="11" id="KW-0238">DNA-binding</keyword>
<dbReference type="PROSITE" id="PS51219">
    <property type="entry name" value="DPCK"/>
    <property type="match status" value="1"/>
</dbReference>
<dbReference type="SUPFAM" id="SSF53474">
    <property type="entry name" value="alpha/beta-Hydrolases"/>
    <property type="match status" value="1"/>
</dbReference>
<evidence type="ECO:0000256" key="6">
    <source>
        <dbReference type="ARBA" id="ARBA00022801"/>
    </source>
</evidence>
<reference evidence="15 16" key="1">
    <citation type="submission" date="2015-06" db="EMBL/GenBank/DDBJ databases">
        <title>Talaromyces atroroseus IBT 11181 draft genome.</title>
        <authorList>
            <person name="Rasmussen K.B."/>
            <person name="Rasmussen S."/>
            <person name="Petersen B."/>
            <person name="Sicheritz-Ponten T."/>
            <person name="Mortensen U.H."/>
            <person name="Thrane U."/>
        </authorList>
    </citation>
    <scope>NUCLEOTIDE SEQUENCE [LARGE SCALE GENOMIC DNA]</scope>
    <source>
        <strain evidence="15 16">IBT 11181</strain>
    </source>
</reference>
<evidence type="ECO:0000256" key="7">
    <source>
        <dbReference type="ARBA" id="ARBA00022833"/>
    </source>
</evidence>
<keyword evidence="16" id="KW-1185">Reference proteome</keyword>
<keyword evidence="11" id="KW-0539">Nucleus</keyword>
<dbReference type="PROSITE" id="PS50934">
    <property type="entry name" value="SWIRM"/>
    <property type="match status" value="1"/>
</dbReference>
<dbReference type="InterPro" id="IPR007526">
    <property type="entry name" value="SWIRM"/>
</dbReference>
<dbReference type="GO" id="GO:0005829">
    <property type="term" value="C:cytosol"/>
    <property type="evidence" value="ECO:0007669"/>
    <property type="project" value="TreeGrafter"/>
</dbReference>
<dbReference type="InterPro" id="IPR054734">
    <property type="entry name" value="PqqF-like_C_4"/>
</dbReference>
<organism evidence="15 16">
    <name type="scientific">Talaromyces atroroseus</name>
    <dbReference type="NCBI Taxonomy" id="1441469"/>
    <lineage>
        <taxon>Eukaryota</taxon>
        <taxon>Fungi</taxon>
        <taxon>Dikarya</taxon>
        <taxon>Ascomycota</taxon>
        <taxon>Pezizomycotina</taxon>
        <taxon>Eurotiomycetes</taxon>
        <taxon>Eurotiomycetidae</taxon>
        <taxon>Eurotiales</taxon>
        <taxon>Trichocomaceae</taxon>
        <taxon>Talaromyces</taxon>
        <taxon>Talaromyces sect. Trachyspermi</taxon>
    </lineage>
</organism>
<evidence type="ECO:0000256" key="3">
    <source>
        <dbReference type="ARBA" id="ARBA00022670"/>
    </source>
</evidence>
<dbReference type="FunFam" id="3.30.830.10:FF:000004">
    <property type="entry name" value="Putative insulin-degrading enzyme"/>
    <property type="match status" value="1"/>
</dbReference>
<dbReference type="InterPro" id="IPR021838">
    <property type="entry name" value="DUF3431"/>
</dbReference>
<feature type="compositionally biased region" description="Polar residues" evidence="12">
    <location>
        <begin position="2468"/>
        <end position="2485"/>
    </location>
</feature>
<comment type="caution">
    <text evidence="15">The sequence shown here is derived from an EMBL/GenBank/DDBJ whole genome shotgun (WGS) entry which is preliminary data.</text>
</comment>
<feature type="region of interest" description="Disordered" evidence="12">
    <location>
        <begin position="2382"/>
        <end position="2416"/>
    </location>
</feature>
<dbReference type="CDD" id="cd02022">
    <property type="entry name" value="DPCK"/>
    <property type="match status" value="1"/>
</dbReference>
<dbReference type="Pfam" id="PF05193">
    <property type="entry name" value="Peptidase_M16_C"/>
    <property type="match status" value="1"/>
</dbReference>
<dbReference type="Gene3D" id="3.50.50.60">
    <property type="entry name" value="FAD/NAD(P)-binding domain"/>
    <property type="match status" value="2"/>
</dbReference>
<evidence type="ECO:0000313" key="15">
    <source>
        <dbReference type="EMBL" id="OKL59874.1"/>
    </source>
</evidence>
<dbReference type="GO" id="GO:0043171">
    <property type="term" value="P:peptide catabolic process"/>
    <property type="evidence" value="ECO:0007669"/>
    <property type="project" value="TreeGrafter"/>
</dbReference>
<feature type="compositionally biased region" description="Low complexity" evidence="12">
    <location>
        <begin position="3286"/>
        <end position="3295"/>
    </location>
</feature>
<dbReference type="EMBL" id="LFMY01000006">
    <property type="protein sequence ID" value="OKL59874.1"/>
    <property type="molecule type" value="Genomic_DNA"/>
</dbReference>
<dbReference type="GO" id="GO:0005524">
    <property type="term" value="F:ATP binding"/>
    <property type="evidence" value="ECO:0007669"/>
    <property type="project" value="UniProtKB-KW"/>
</dbReference>
<dbReference type="Gene3D" id="3.40.50.1820">
    <property type="entry name" value="alpha/beta hydrolase"/>
    <property type="match status" value="1"/>
</dbReference>
<dbReference type="GO" id="GO:0015937">
    <property type="term" value="P:coenzyme A biosynthetic process"/>
    <property type="evidence" value="ECO:0007669"/>
    <property type="project" value="InterPro"/>
</dbReference>
<comment type="similarity">
    <text evidence="1">Belongs to the flavin monoamine oxidase family.</text>
</comment>
<dbReference type="Pfam" id="PF22456">
    <property type="entry name" value="PqqF-like_C_4"/>
    <property type="match status" value="1"/>
</dbReference>
<evidence type="ECO:0000256" key="11">
    <source>
        <dbReference type="PROSITE-ProRule" id="PRU00267"/>
    </source>
</evidence>
<dbReference type="GO" id="GO:0003729">
    <property type="term" value="F:mRNA binding"/>
    <property type="evidence" value="ECO:0007669"/>
    <property type="project" value="InterPro"/>
</dbReference>
<dbReference type="CDD" id="cd00519">
    <property type="entry name" value="Lipase_3"/>
    <property type="match status" value="1"/>
</dbReference>
<dbReference type="Gene3D" id="3.90.79.10">
    <property type="entry name" value="Nucleoside Triphosphate Pyrophosphohydrolase"/>
    <property type="match status" value="1"/>
</dbReference>
<keyword evidence="9" id="KW-0560">Oxidoreductase</keyword>
<dbReference type="GO" id="GO:0005739">
    <property type="term" value="C:mitochondrion"/>
    <property type="evidence" value="ECO:0007669"/>
    <property type="project" value="TreeGrafter"/>
</dbReference>
<accession>A0A225ANC8</accession>
<evidence type="ECO:0000259" key="13">
    <source>
        <dbReference type="PROSITE" id="PS50118"/>
    </source>
</evidence>
<dbReference type="InterPro" id="IPR036188">
    <property type="entry name" value="FAD/NAD-bd_sf"/>
</dbReference>
<dbReference type="Pfam" id="PF11913">
    <property type="entry name" value="DUF3431"/>
    <property type="match status" value="1"/>
</dbReference>
<evidence type="ECO:0000256" key="12">
    <source>
        <dbReference type="SAM" id="MobiDB-lite"/>
    </source>
</evidence>
<feature type="compositionally biased region" description="Low complexity" evidence="12">
    <location>
        <begin position="2490"/>
        <end position="2508"/>
    </location>
</feature>
<dbReference type="GO" id="GO:0004140">
    <property type="term" value="F:dephospho-CoA kinase activity"/>
    <property type="evidence" value="ECO:0007669"/>
    <property type="project" value="InterPro"/>
</dbReference>
<comment type="similarity">
    <text evidence="2">Belongs to the peptidase M16 family.</text>
</comment>
<keyword evidence="10" id="KW-0482">Metalloprotease</keyword>
<dbReference type="InterPro" id="IPR001977">
    <property type="entry name" value="Depp_CoAkinase"/>
</dbReference>
<evidence type="ECO:0000259" key="14">
    <source>
        <dbReference type="PROSITE" id="PS50934"/>
    </source>
</evidence>
<dbReference type="GO" id="GO:0051603">
    <property type="term" value="P:proteolysis involved in protein catabolic process"/>
    <property type="evidence" value="ECO:0007669"/>
    <property type="project" value="TreeGrafter"/>
</dbReference>
<dbReference type="Pfam" id="PF01764">
    <property type="entry name" value="Lipase_3"/>
    <property type="match status" value="1"/>
</dbReference>
<dbReference type="Gene3D" id="3.90.660.10">
    <property type="match status" value="1"/>
</dbReference>
<evidence type="ECO:0000256" key="4">
    <source>
        <dbReference type="ARBA" id="ARBA00022723"/>
    </source>
</evidence>
<dbReference type="PANTHER" id="PTHR43690:SF18">
    <property type="entry name" value="INSULIN-DEGRADING ENZYME-RELATED"/>
    <property type="match status" value="1"/>
</dbReference>
<dbReference type="SUPFAM" id="SSF51905">
    <property type="entry name" value="FAD/NAD(P)-binding domain"/>
    <property type="match status" value="1"/>
</dbReference>
<evidence type="ECO:0000313" key="16">
    <source>
        <dbReference type="Proteomes" id="UP000214365"/>
    </source>
</evidence>
<dbReference type="GO" id="GO:0016042">
    <property type="term" value="P:lipid catabolic process"/>
    <property type="evidence" value="ECO:0007669"/>
    <property type="project" value="InterPro"/>
</dbReference>
<dbReference type="Gene3D" id="3.30.830.10">
    <property type="entry name" value="Metalloenzyme, LuxS/M16 peptidase-like"/>
    <property type="match status" value="4"/>
</dbReference>
<dbReference type="OrthoDB" id="952271at2759"/>